<organism evidence="3 4">
    <name type="scientific">Thalassobacillus devorans</name>
    <dbReference type="NCBI Taxonomy" id="279813"/>
    <lineage>
        <taxon>Bacteria</taxon>
        <taxon>Bacillati</taxon>
        <taxon>Bacillota</taxon>
        <taxon>Bacilli</taxon>
        <taxon>Bacillales</taxon>
        <taxon>Bacillaceae</taxon>
        <taxon>Thalassobacillus</taxon>
    </lineage>
</organism>
<dbReference type="Gene3D" id="1.20.120.450">
    <property type="entry name" value="dinb family like domain"/>
    <property type="match status" value="1"/>
</dbReference>
<dbReference type="Proteomes" id="UP000619534">
    <property type="component" value="Unassembled WGS sequence"/>
</dbReference>
<comment type="caution">
    <text evidence="3">The sequence shown here is derived from an EMBL/GenBank/DDBJ whole genome shotgun (WGS) entry which is preliminary data.</text>
</comment>
<dbReference type="InterPro" id="IPR024775">
    <property type="entry name" value="DinB-like"/>
</dbReference>
<evidence type="ECO:0000313" key="3">
    <source>
        <dbReference type="EMBL" id="GGC99845.1"/>
    </source>
</evidence>
<dbReference type="RefSeq" id="WP_062439671.1">
    <property type="nucleotide sequence ID" value="NZ_BMCJ01000006.1"/>
</dbReference>
<feature type="compositionally biased region" description="Basic and acidic residues" evidence="1">
    <location>
        <begin position="67"/>
        <end position="86"/>
    </location>
</feature>
<evidence type="ECO:0000259" key="2">
    <source>
        <dbReference type="Pfam" id="PF12867"/>
    </source>
</evidence>
<feature type="region of interest" description="Disordered" evidence="1">
    <location>
        <begin position="67"/>
        <end position="99"/>
    </location>
</feature>
<gene>
    <name evidence="3" type="ORF">GCM10007216_33230</name>
</gene>
<accession>A0ABQ1PN04</accession>
<keyword evidence="4" id="KW-1185">Reference proteome</keyword>
<evidence type="ECO:0000256" key="1">
    <source>
        <dbReference type="SAM" id="MobiDB-lite"/>
    </source>
</evidence>
<dbReference type="EMBL" id="BMCJ01000006">
    <property type="protein sequence ID" value="GGC99845.1"/>
    <property type="molecule type" value="Genomic_DNA"/>
</dbReference>
<sequence>MYKIEEQRQQVINFVADLTDEEARKKPDEHTWSILETLEHLYLIEGWVTQQLKKSLAEEDVQEVKEKPIERTVDRSHKVDAPESLRPKGQFDSPDEALDSLSKSRDSLLFLLRNYEEDDFLKRAMPHPAFGKMNLLQWVEFVGYHELRHLEQMNEVKNYQ</sequence>
<reference evidence="4" key="1">
    <citation type="journal article" date="2019" name="Int. J. Syst. Evol. Microbiol.">
        <title>The Global Catalogue of Microorganisms (GCM) 10K type strain sequencing project: providing services to taxonomists for standard genome sequencing and annotation.</title>
        <authorList>
            <consortium name="The Broad Institute Genomics Platform"/>
            <consortium name="The Broad Institute Genome Sequencing Center for Infectious Disease"/>
            <person name="Wu L."/>
            <person name="Ma J."/>
        </authorList>
    </citation>
    <scope>NUCLEOTIDE SEQUENCE [LARGE SCALE GENOMIC DNA]</scope>
    <source>
        <strain evidence="4">CCM 7282</strain>
    </source>
</reference>
<protein>
    <recommendedName>
        <fullName evidence="2">DinB-like domain-containing protein</fullName>
    </recommendedName>
</protein>
<evidence type="ECO:0000313" key="4">
    <source>
        <dbReference type="Proteomes" id="UP000619534"/>
    </source>
</evidence>
<dbReference type="SUPFAM" id="SSF109854">
    <property type="entry name" value="DinB/YfiT-like putative metalloenzymes"/>
    <property type="match status" value="1"/>
</dbReference>
<proteinExistence type="predicted"/>
<dbReference type="InterPro" id="IPR034660">
    <property type="entry name" value="DinB/YfiT-like"/>
</dbReference>
<dbReference type="Pfam" id="PF12867">
    <property type="entry name" value="DinB_2"/>
    <property type="match status" value="1"/>
</dbReference>
<name>A0ABQ1PN04_9BACI</name>
<feature type="domain" description="DinB-like" evidence="2">
    <location>
        <begin position="4"/>
        <end position="153"/>
    </location>
</feature>